<reference evidence="2" key="1">
    <citation type="journal article" date="2023" name="bioRxiv">
        <title>Scaffold-level genome assemblies of two parasitoid biocontrol wasps reveal the parthenogenesis mechanism and an associated novel virus.</title>
        <authorList>
            <person name="Inwood S."/>
            <person name="Skelly J."/>
            <person name="Guhlin J."/>
            <person name="Harrop T."/>
            <person name="Goldson S."/>
            <person name="Dearden P."/>
        </authorList>
    </citation>
    <scope>NUCLEOTIDE SEQUENCE</scope>
    <source>
        <strain evidence="2">Irish</strain>
        <tissue evidence="2">Whole body</tissue>
    </source>
</reference>
<evidence type="ECO:0000313" key="3">
    <source>
        <dbReference type="Proteomes" id="UP001168990"/>
    </source>
</evidence>
<dbReference type="Proteomes" id="UP001168990">
    <property type="component" value="Unassembled WGS sequence"/>
</dbReference>
<accession>A0AA39FHA0</accession>
<keyword evidence="1" id="KW-0732">Signal</keyword>
<evidence type="ECO:0000256" key="1">
    <source>
        <dbReference type="SAM" id="SignalP"/>
    </source>
</evidence>
<protein>
    <submittedName>
        <fullName evidence="2">Uncharacterized protein</fullName>
    </submittedName>
</protein>
<feature type="signal peptide" evidence="1">
    <location>
        <begin position="1"/>
        <end position="22"/>
    </location>
</feature>
<proteinExistence type="predicted"/>
<dbReference type="AlphaFoldDB" id="A0AA39FHA0"/>
<keyword evidence="3" id="KW-1185">Reference proteome</keyword>
<comment type="caution">
    <text evidence="2">The sequence shown here is derived from an EMBL/GenBank/DDBJ whole genome shotgun (WGS) entry which is preliminary data.</text>
</comment>
<name>A0AA39FHA0_9HYME</name>
<organism evidence="2 3">
    <name type="scientific">Microctonus aethiopoides</name>
    <dbReference type="NCBI Taxonomy" id="144406"/>
    <lineage>
        <taxon>Eukaryota</taxon>
        <taxon>Metazoa</taxon>
        <taxon>Ecdysozoa</taxon>
        <taxon>Arthropoda</taxon>
        <taxon>Hexapoda</taxon>
        <taxon>Insecta</taxon>
        <taxon>Pterygota</taxon>
        <taxon>Neoptera</taxon>
        <taxon>Endopterygota</taxon>
        <taxon>Hymenoptera</taxon>
        <taxon>Apocrita</taxon>
        <taxon>Ichneumonoidea</taxon>
        <taxon>Braconidae</taxon>
        <taxon>Euphorinae</taxon>
        <taxon>Microctonus</taxon>
    </lineage>
</organism>
<sequence length="202" mass="22882">MKIANNILRSILISIAVITVSGVSITTSAPQSDKAVEEINRQPIVRRINFDRNINLEASWSGTIRKNDRIPNLFVLDYTEYADTFKEFRKKYPNFALSMSSEARSDSTFGEMTGDKFDDMSFTTSFFVADDNGYYRDILIAEATKTFSYSVNAIIKMGFLRKGTNLFLLPYMYGQITSHGAYNRNLEISLNISSITFHPKGT</sequence>
<gene>
    <name evidence="2" type="ORF">PV328_012218</name>
</gene>
<dbReference type="EMBL" id="JAQQBS010000732">
    <property type="protein sequence ID" value="KAK0169309.1"/>
    <property type="molecule type" value="Genomic_DNA"/>
</dbReference>
<reference evidence="2" key="2">
    <citation type="submission" date="2023-03" db="EMBL/GenBank/DDBJ databases">
        <authorList>
            <person name="Inwood S.N."/>
            <person name="Skelly J.G."/>
            <person name="Guhlin J."/>
            <person name="Harrop T.W.R."/>
            <person name="Goldson S.G."/>
            <person name="Dearden P.K."/>
        </authorList>
    </citation>
    <scope>NUCLEOTIDE SEQUENCE</scope>
    <source>
        <strain evidence="2">Irish</strain>
        <tissue evidence="2">Whole body</tissue>
    </source>
</reference>
<evidence type="ECO:0000313" key="2">
    <source>
        <dbReference type="EMBL" id="KAK0169309.1"/>
    </source>
</evidence>
<feature type="chain" id="PRO_5041275501" evidence="1">
    <location>
        <begin position="23"/>
        <end position="202"/>
    </location>
</feature>